<evidence type="ECO:0000313" key="1">
    <source>
        <dbReference type="EMBL" id="SVB14270.1"/>
    </source>
</evidence>
<dbReference type="EMBL" id="UINC01030226">
    <property type="protein sequence ID" value="SVB14270.1"/>
    <property type="molecule type" value="Genomic_DNA"/>
</dbReference>
<accession>A0A382BKA7</accession>
<protein>
    <submittedName>
        <fullName evidence="1">Uncharacterized protein</fullName>
    </submittedName>
</protein>
<organism evidence="1">
    <name type="scientific">marine metagenome</name>
    <dbReference type="NCBI Taxonomy" id="408172"/>
    <lineage>
        <taxon>unclassified sequences</taxon>
        <taxon>metagenomes</taxon>
        <taxon>ecological metagenomes</taxon>
    </lineage>
</organism>
<reference evidence="1" key="1">
    <citation type="submission" date="2018-05" db="EMBL/GenBank/DDBJ databases">
        <authorList>
            <person name="Lanie J.A."/>
            <person name="Ng W.-L."/>
            <person name="Kazmierczak K.M."/>
            <person name="Andrzejewski T.M."/>
            <person name="Davidsen T.M."/>
            <person name="Wayne K.J."/>
            <person name="Tettelin H."/>
            <person name="Glass J.I."/>
            <person name="Rusch D."/>
            <person name="Podicherti R."/>
            <person name="Tsui H.-C.T."/>
            <person name="Winkler M.E."/>
        </authorList>
    </citation>
    <scope>NUCLEOTIDE SEQUENCE</scope>
</reference>
<sequence length="31" mass="3474">MAIVANTFQTYQAIGRRENLADTIYNISPSD</sequence>
<name>A0A382BKA7_9ZZZZ</name>
<feature type="non-terminal residue" evidence="1">
    <location>
        <position position="31"/>
    </location>
</feature>
<proteinExistence type="predicted"/>
<gene>
    <name evidence="1" type="ORF">METZ01_LOCUS167124</name>
</gene>
<dbReference type="AlphaFoldDB" id="A0A382BKA7"/>